<dbReference type="Proteomes" id="UP001174909">
    <property type="component" value="Unassembled WGS sequence"/>
</dbReference>
<feature type="non-terminal residue" evidence="1">
    <location>
        <position position="1"/>
    </location>
</feature>
<proteinExistence type="predicted"/>
<keyword evidence="2" id="KW-1185">Reference proteome</keyword>
<evidence type="ECO:0000313" key="1">
    <source>
        <dbReference type="EMBL" id="CAI8020694.1"/>
    </source>
</evidence>
<dbReference type="Gene3D" id="3.60.21.10">
    <property type="match status" value="1"/>
</dbReference>
<dbReference type="SUPFAM" id="SSF56300">
    <property type="entry name" value="Metallo-dependent phosphatases"/>
    <property type="match status" value="1"/>
</dbReference>
<organism evidence="1 2">
    <name type="scientific">Geodia barretti</name>
    <name type="common">Barrett's horny sponge</name>
    <dbReference type="NCBI Taxonomy" id="519541"/>
    <lineage>
        <taxon>Eukaryota</taxon>
        <taxon>Metazoa</taxon>
        <taxon>Porifera</taxon>
        <taxon>Demospongiae</taxon>
        <taxon>Heteroscleromorpha</taxon>
        <taxon>Tetractinellida</taxon>
        <taxon>Astrophorina</taxon>
        <taxon>Geodiidae</taxon>
        <taxon>Geodia</taxon>
    </lineage>
</organism>
<dbReference type="InterPro" id="IPR029052">
    <property type="entry name" value="Metallo-depent_PP-like"/>
</dbReference>
<protein>
    <submittedName>
        <fullName evidence="1">Probable inactive purple acid phosphatase 2</fullName>
    </submittedName>
</protein>
<dbReference type="EMBL" id="CASHTH010001843">
    <property type="protein sequence ID" value="CAI8020694.1"/>
    <property type="molecule type" value="Genomic_DNA"/>
</dbReference>
<evidence type="ECO:0000313" key="2">
    <source>
        <dbReference type="Proteomes" id="UP001174909"/>
    </source>
</evidence>
<dbReference type="PANTHER" id="PTHR45778:SF3">
    <property type="entry name" value="PURPLE ACID PHOSPHATASE"/>
    <property type="match status" value="1"/>
</dbReference>
<accession>A0AA35WHF8</accession>
<dbReference type="AlphaFoldDB" id="A0AA35WHF8"/>
<name>A0AA35WHF8_GEOBA</name>
<comment type="caution">
    <text evidence="1">The sequence shown here is derived from an EMBL/GenBank/DDBJ whole genome shotgun (WGS) entry which is preliminary data.</text>
</comment>
<sequence length="136" mass="15518">MNRFNMPWASEGSPWYDFDFGGAHFVVISTEHDLTTGSTQYEFIINSLQNVDHDQTPWIIMAGHRPMYTVSSQDLKEQNITDTLQAYLEPLFRIYQVDLALWSYHHSYQRTCPVYRGNCVDGGTVHLVVGTGGAQL</sequence>
<dbReference type="PANTHER" id="PTHR45778">
    <property type="entry name" value="PURPLE ACID PHOSPHATASE-RELATED"/>
    <property type="match status" value="1"/>
</dbReference>
<reference evidence="1" key="1">
    <citation type="submission" date="2023-03" db="EMBL/GenBank/DDBJ databases">
        <authorList>
            <person name="Steffen K."/>
            <person name="Cardenas P."/>
        </authorList>
    </citation>
    <scope>NUCLEOTIDE SEQUENCE</scope>
</reference>
<gene>
    <name evidence="1" type="ORF">GBAR_LOCUS12354</name>
</gene>